<evidence type="ECO:0000313" key="2">
    <source>
        <dbReference type="Proteomes" id="UP000292695"/>
    </source>
</evidence>
<gene>
    <name evidence="1" type="ORF">E0H50_37765</name>
</gene>
<dbReference type="EMBL" id="SJKA01000022">
    <property type="protein sequence ID" value="TCC19975.1"/>
    <property type="molecule type" value="Genomic_DNA"/>
</dbReference>
<comment type="caution">
    <text evidence="1">The sequence shown here is derived from an EMBL/GenBank/DDBJ whole genome shotgun (WGS) entry which is preliminary data.</text>
</comment>
<keyword evidence="2" id="KW-1185">Reference proteome</keyword>
<evidence type="ECO:0000313" key="1">
    <source>
        <dbReference type="EMBL" id="TCC19975.1"/>
    </source>
</evidence>
<proteinExistence type="predicted"/>
<accession>A0A4R0I686</accession>
<reference evidence="1 2" key="1">
    <citation type="submission" date="2019-02" db="EMBL/GenBank/DDBJ databases">
        <title>Kribbella capetownensis sp. nov. and Kribbella speibonae sp. nov., isolated from soil.</title>
        <authorList>
            <person name="Curtis S.M."/>
            <person name="Norton I."/>
            <person name="Everest G.J."/>
            <person name="Meyers P.R."/>
        </authorList>
    </citation>
    <scope>NUCLEOTIDE SEQUENCE [LARGE SCALE GENOMIC DNA]</scope>
    <source>
        <strain evidence="1 2">DSM 27082</strain>
    </source>
</reference>
<name>A0A4R0I686_9ACTN</name>
<dbReference type="Proteomes" id="UP000292695">
    <property type="component" value="Unassembled WGS sequence"/>
</dbReference>
<protein>
    <submittedName>
        <fullName evidence="1">Uncharacterized protein</fullName>
    </submittedName>
</protein>
<dbReference type="AlphaFoldDB" id="A0A4R0I686"/>
<organism evidence="1 2">
    <name type="scientific">Kribbella sindirgiensis</name>
    <dbReference type="NCBI Taxonomy" id="1124744"/>
    <lineage>
        <taxon>Bacteria</taxon>
        <taxon>Bacillati</taxon>
        <taxon>Actinomycetota</taxon>
        <taxon>Actinomycetes</taxon>
        <taxon>Propionibacteriales</taxon>
        <taxon>Kribbellaceae</taxon>
        <taxon>Kribbella</taxon>
    </lineage>
</organism>
<sequence length="99" mass="11370">MSDASEWIEVGHVHPSQLNFELTPEEEAKVAEWSERLQAWATTPRRWVMGITANDIPAKTMRLVFGLPLERCDYSWLWPNECAHCLGHQLPDDVPVQTV</sequence>
<dbReference type="RefSeq" id="WP_131295926.1">
    <property type="nucleotide sequence ID" value="NZ_SJKA01000022.1"/>
</dbReference>